<dbReference type="AlphaFoldDB" id="A0AAV9A9U9"/>
<dbReference type="Gene3D" id="4.10.60.10">
    <property type="entry name" value="Zinc finger, CCHC-type"/>
    <property type="match status" value="1"/>
</dbReference>
<feature type="region of interest" description="Disordered" evidence="2">
    <location>
        <begin position="57"/>
        <end position="78"/>
    </location>
</feature>
<reference evidence="4" key="2">
    <citation type="submission" date="2023-06" db="EMBL/GenBank/DDBJ databases">
        <authorList>
            <person name="Ma L."/>
            <person name="Liu K.-W."/>
            <person name="Li Z."/>
            <person name="Hsiao Y.-Y."/>
            <person name="Qi Y."/>
            <person name="Fu T."/>
            <person name="Tang G."/>
            <person name="Zhang D."/>
            <person name="Sun W.-H."/>
            <person name="Liu D.-K."/>
            <person name="Li Y."/>
            <person name="Chen G.-Z."/>
            <person name="Liu X.-D."/>
            <person name="Liao X.-Y."/>
            <person name="Jiang Y.-T."/>
            <person name="Yu X."/>
            <person name="Hao Y."/>
            <person name="Huang J."/>
            <person name="Zhao X.-W."/>
            <person name="Ke S."/>
            <person name="Chen Y.-Y."/>
            <person name="Wu W.-L."/>
            <person name="Hsu J.-L."/>
            <person name="Lin Y.-F."/>
            <person name="Huang M.-D."/>
            <person name="Li C.-Y."/>
            <person name="Huang L."/>
            <person name="Wang Z.-W."/>
            <person name="Zhao X."/>
            <person name="Zhong W.-Y."/>
            <person name="Peng D.-H."/>
            <person name="Ahmad S."/>
            <person name="Lan S."/>
            <person name="Zhang J.-S."/>
            <person name="Tsai W.-C."/>
            <person name="Van De Peer Y."/>
            <person name="Liu Z.-J."/>
        </authorList>
    </citation>
    <scope>NUCLEOTIDE SEQUENCE</scope>
    <source>
        <strain evidence="4">SCP</strain>
        <tissue evidence="4">Leaves</tissue>
    </source>
</reference>
<keyword evidence="1" id="KW-0863">Zinc-finger</keyword>
<dbReference type="InterPro" id="IPR036875">
    <property type="entry name" value="Znf_CCHC_sf"/>
</dbReference>
<dbReference type="EMBL" id="JAUJYN010000011">
    <property type="protein sequence ID" value="KAK1261058.1"/>
    <property type="molecule type" value="Genomic_DNA"/>
</dbReference>
<feature type="domain" description="CCHC-type" evidence="3">
    <location>
        <begin position="4"/>
        <end position="20"/>
    </location>
</feature>
<keyword evidence="1" id="KW-0862">Zinc</keyword>
<dbReference type="SUPFAM" id="SSF57756">
    <property type="entry name" value="Retrovirus zinc finger-like domains"/>
    <property type="match status" value="1"/>
</dbReference>
<proteinExistence type="predicted"/>
<keyword evidence="1" id="KW-0479">Metal-binding</keyword>
<comment type="caution">
    <text evidence="4">The sequence shown here is derived from an EMBL/GenBank/DDBJ whole genome shotgun (WGS) entry which is preliminary data.</text>
</comment>
<dbReference type="PROSITE" id="PS50158">
    <property type="entry name" value="ZF_CCHC"/>
    <property type="match status" value="1"/>
</dbReference>
<evidence type="ECO:0000313" key="4">
    <source>
        <dbReference type="EMBL" id="KAK1261058.1"/>
    </source>
</evidence>
<evidence type="ECO:0000313" key="5">
    <source>
        <dbReference type="Proteomes" id="UP001179952"/>
    </source>
</evidence>
<keyword evidence="5" id="KW-1185">Reference proteome</keyword>
<evidence type="ECO:0000256" key="2">
    <source>
        <dbReference type="SAM" id="MobiDB-lite"/>
    </source>
</evidence>
<accession>A0AAV9A9U9</accession>
<evidence type="ECO:0000256" key="1">
    <source>
        <dbReference type="PROSITE-ProRule" id="PRU00047"/>
    </source>
</evidence>
<sequence>MSVRCFRCVGWGHMARSCRDPLKCWHCGKLGHCSAFCKTAIEAINALSERRVEATKASRGAIQGEPRRPGSSKSVHTVWSPELATREEKFSRSLLLIW</sequence>
<dbReference type="Proteomes" id="UP001179952">
    <property type="component" value="Unassembled WGS sequence"/>
</dbReference>
<gene>
    <name evidence="4" type="ORF">QJS04_geneDACA019487</name>
</gene>
<dbReference type="InterPro" id="IPR001878">
    <property type="entry name" value="Znf_CCHC"/>
</dbReference>
<dbReference type="GO" id="GO:0008270">
    <property type="term" value="F:zinc ion binding"/>
    <property type="evidence" value="ECO:0007669"/>
    <property type="project" value="UniProtKB-KW"/>
</dbReference>
<name>A0AAV9A9U9_ACOGR</name>
<evidence type="ECO:0000259" key="3">
    <source>
        <dbReference type="PROSITE" id="PS50158"/>
    </source>
</evidence>
<dbReference type="SMART" id="SM00343">
    <property type="entry name" value="ZnF_C2HC"/>
    <property type="match status" value="2"/>
</dbReference>
<protein>
    <recommendedName>
        <fullName evidence="3">CCHC-type domain-containing protein</fullName>
    </recommendedName>
</protein>
<dbReference type="GO" id="GO:0003676">
    <property type="term" value="F:nucleic acid binding"/>
    <property type="evidence" value="ECO:0007669"/>
    <property type="project" value="InterPro"/>
</dbReference>
<reference evidence="4" key="1">
    <citation type="journal article" date="2023" name="Nat. Commun.">
        <title>Diploid and tetraploid genomes of Acorus and the evolution of monocots.</title>
        <authorList>
            <person name="Ma L."/>
            <person name="Liu K.W."/>
            <person name="Li Z."/>
            <person name="Hsiao Y.Y."/>
            <person name="Qi Y."/>
            <person name="Fu T."/>
            <person name="Tang G.D."/>
            <person name="Zhang D."/>
            <person name="Sun W.H."/>
            <person name="Liu D.K."/>
            <person name="Li Y."/>
            <person name="Chen G.Z."/>
            <person name="Liu X.D."/>
            <person name="Liao X.Y."/>
            <person name="Jiang Y.T."/>
            <person name="Yu X."/>
            <person name="Hao Y."/>
            <person name="Huang J."/>
            <person name="Zhao X.W."/>
            <person name="Ke S."/>
            <person name="Chen Y.Y."/>
            <person name="Wu W.L."/>
            <person name="Hsu J.L."/>
            <person name="Lin Y.F."/>
            <person name="Huang M.D."/>
            <person name="Li C.Y."/>
            <person name="Huang L."/>
            <person name="Wang Z.W."/>
            <person name="Zhao X."/>
            <person name="Zhong W.Y."/>
            <person name="Peng D.H."/>
            <person name="Ahmad S."/>
            <person name="Lan S."/>
            <person name="Zhang J.S."/>
            <person name="Tsai W.C."/>
            <person name="Van de Peer Y."/>
            <person name="Liu Z.J."/>
        </authorList>
    </citation>
    <scope>NUCLEOTIDE SEQUENCE</scope>
    <source>
        <strain evidence="4">SCP</strain>
    </source>
</reference>
<organism evidence="4 5">
    <name type="scientific">Acorus gramineus</name>
    <name type="common">Dwarf sweet flag</name>
    <dbReference type="NCBI Taxonomy" id="55184"/>
    <lineage>
        <taxon>Eukaryota</taxon>
        <taxon>Viridiplantae</taxon>
        <taxon>Streptophyta</taxon>
        <taxon>Embryophyta</taxon>
        <taxon>Tracheophyta</taxon>
        <taxon>Spermatophyta</taxon>
        <taxon>Magnoliopsida</taxon>
        <taxon>Liliopsida</taxon>
        <taxon>Acoraceae</taxon>
        <taxon>Acorus</taxon>
    </lineage>
</organism>